<keyword evidence="1" id="KW-0808">Transferase</keyword>
<dbReference type="PANTHER" id="PTHR46401">
    <property type="entry name" value="GLYCOSYLTRANSFERASE WBBK-RELATED"/>
    <property type="match status" value="1"/>
</dbReference>
<reference evidence="4 6" key="3">
    <citation type="submission" date="2024-06" db="EMBL/GenBank/DDBJ databases">
        <title>Halorubrum miltondacostae sp. nov., a potential PHA producer isolated from an inland solar saltern in Rio Maior, Portugal.</title>
        <authorList>
            <person name="Albuquerque L."/>
            <person name="Viver T."/>
            <person name="Barroso C."/>
            <person name="Claudino R."/>
            <person name="Galvan M."/>
            <person name="Simoes G."/>
            <person name="Lobo Da Cunha A."/>
            <person name="Egas C."/>
        </authorList>
    </citation>
    <scope>NUCLEOTIDE SEQUENCE [LARGE SCALE GENOMIC DNA]</scope>
    <source>
        <strain evidence="4 6">DSM 18646</strain>
    </source>
</reference>
<dbReference type="AlphaFoldDB" id="A0AAV3SU78"/>
<dbReference type="SUPFAM" id="SSF53756">
    <property type="entry name" value="UDP-Glycosyltransferase/glycogen phosphorylase"/>
    <property type="match status" value="1"/>
</dbReference>
<feature type="domain" description="Glycosyl transferase family 1" evidence="2">
    <location>
        <begin position="191"/>
        <end position="351"/>
    </location>
</feature>
<reference evidence="3" key="1">
    <citation type="journal article" date="2014" name="Int. J. Syst. Evol. Microbiol.">
        <title>Complete genome sequence of Corynebacterium casei LMG S-19264T (=DSM 44701T), isolated from a smear-ripened cheese.</title>
        <authorList>
            <consortium name="US DOE Joint Genome Institute (JGI-PGF)"/>
            <person name="Walter F."/>
            <person name="Albersmeier A."/>
            <person name="Kalinowski J."/>
            <person name="Ruckert C."/>
        </authorList>
    </citation>
    <scope>NUCLEOTIDE SEQUENCE</scope>
    <source>
        <strain evidence="3">JCM 14265</strain>
    </source>
</reference>
<evidence type="ECO:0000259" key="2">
    <source>
        <dbReference type="Pfam" id="PF00534"/>
    </source>
</evidence>
<dbReference type="PANTHER" id="PTHR46401:SF2">
    <property type="entry name" value="GLYCOSYLTRANSFERASE WBBK-RELATED"/>
    <property type="match status" value="1"/>
</dbReference>
<evidence type="ECO:0000256" key="1">
    <source>
        <dbReference type="ARBA" id="ARBA00022679"/>
    </source>
</evidence>
<keyword evidence="6" id="KW-1185">Reference proteome</keyword>
<organism evidence="3 5">
    <name type="scientific">Halorubrum ejinorense</name>
    <dbReference type="NCBI Taxonomy" id="425309"/>
    <lineage>
        <taxon>Archaea</taxon>
        <taxon>Methanobacteriati</taxon>
        <taxon>Methanobacteriota</taxon>
        <taxon>Stenosarchaea group</taxon>
        <taxon>Halobacteria</taxon>
        <taxon>Halobacteriales</taxon>
        <taxon>Haloferacaceae</taxon>
        <taxon>Halorubrum</taxon>
    </lineage>
</organism>
<proteinExistence type="predicted"/>
<evidence type="ECO:0000313" key="5">
    <source>
        <dbReference type="Proteomes" id="UP001501425"/>
    </source>
</evidence>
<dbReference type="InterPro" id="IPR001296">
    <property type="entry name" value="Glyco_trans_1"/>
</dbReference>
<dbReference type="Proteomes" id="UP001501425">
    <property type="component" value="Unassembled WGS sequence"/>
</dbReference>
<dbReference type="Proteomes" id="UP001567571">
    <property type="component" value="Unassembled WGS sequence"/>
</dbReference>
<dbReference type="Gene3D" id="3.40.50.2000">
    <property type="entry name" value="Glycogen Phosphorylase B"/>
    <property type="match status" value="2"/>
</dbReference>
<reference evidence="3" key="2">
    <citation type="submission" date="2023-12" db="EMBL/GenBank/DDBJ databases">
        <authorList>
            <person name="Sun Q."/>
            <person name="Inoue M."/>
        </authorList>
    </citation>
    <scope>NUCLEOTIDE SEQUENCE</scope>
    <source>
        <strain evidence="3">JCM 14265</strain>
    </source>
</reference>
<protein>
    <submittedName>
        <fullName evidence="3">Glycosyltransferase family 1 protein</fullName>
    </submittedName>
</protein>
<dbReference type="GO" id="GO:0016757">
    <property type="term" value="F:glycosyltransferase activity"/>
    <property type="evidence" value="ECO:0007669"/>
    <property type="project" value="InterPro"/>
</dbReference>
<dbReference type="RefSeq" id="WP_343779179.1">
    <property type="nucleotide sequence ID" value="NZ_BAAADQ010000013.1"/>
</dbReference>
<evidence type="ECO:0000313" key="3">
    <source>
        <dbReference type="EMBL" id="GAA0547442.1"/>
    </source>
</evidence>
<evidence type="ECO:0000313" key="4">
    <source>
        <dbReference type="EMBL" id="MEZ3166955.1"/>
    </source>
</evidence>
<comment type="caution">
    <text evidence="3">The sequence shown here is derived from an EMBL/GenBank/DDBJ whole genome shotgun (WGS) entry which is preliminary data.</text>
</comment>
<sequence length="376" mass="41559">MKIGINGLAAKTGGGVTYLQNLVTNILDISDHRIHFFVSATTRKQLNLPTDDDTLTVDSIDVSGTGSRLWYEQTGLPLSIIRQNIDLLYSPSEIPVMWCPCTQVVANQNPNLYYDIDVEKSLRQRVREQALSGALEAAQLPSEATIFVSESSKRKATRELRISEDNAYSVQHGVGSSFANVHTSDAKFPSAESEYILLVSTLYKHKNVHNLIAAYARLPQAKRREHPLLIVGSKTVESEYTRDVENLARELGVAESVSLVGRVSETALRSYYSNAHLFVFPSLIESFGLPVLEAMATGVPVAASANASIPEVGGDAAVYFDPEDPDQMSVVIERALDNQKLREDLVARGQERVRDFTWEKCAKETLNVFERAANIE</sequence>
<dbReference type="CDD" id="cd03809">
    <property type="entry name" value="GT4_MtfB-like"/>
    <property type="match status" value="1"/>
</dbReference>
<name>A0AAV3SU78_9EURY</name>
<dbReference type="EMBL" id="JBEDNW010000003">
    <property type="protein sequence ID" value="MEZ3166955.1"/>
    <property type="molecule type" value="Genomic_DNA"/>
</dbReference>
<evidence type="ECO:0000313" key="6">
    <source>
        <dbReference type="Proteomes" id="UP001567571"/>
    </source>
</evidence>
<dbReference type="EMBL" id="BAAADQ010000013">
    <property type="protein sequence ID" value="GAA0547442.1"/>
    <property type="molecule type" value="Genomic_DNA"/>
</dbReference>
<accession>A0AAV3SU78</accession>
<dbReference type="Pfam" id="PF00534">
    <property type="entry name" value="Glycos_transf_1"/>
    <property type="match status" value="1"/>
</dbReference>
<gene>
    <name evidence="4" type="ORF">ABNG02_06415</name>
    <name evidence="3" type="ORF">GCM10008994_22880</name>
</gene>